<dbReference type="Pfam" id="PF00581">
    <property type="entry name" value="Rhodanese"/>
    <property type="match status" value="1"/>
</dbReference>
<evidence type="ECO:0000259" key="1">
    <source>
        <dbReference type="PROSITE" id="PS50206"/>
    </source>
</evidence>
<protein>
    <submittedName>
        <fullName evidence="2">Rhodanese-like domain-containing protein</fullName>
    </submittedName>
</protein>
<keyword evidence="3" id="KW-1185">Reference proteome</keyword>
<name>A0ABW3RYT2_9BACL</name>
<proteinExistence type="predicted"/>
<dbReference type="InterPro" id="IPR001763">
    <property type="entry name" value="Rhodanese-like_dom"/>
</dbReference>
<evidence type="ECO:0000313" key="3">
    <source>
        <dbReference type="Proteomes" id="UP001597262"/>
    </source>
</evidence>
<comment type="caution">
    <text evidence="2">The sequence shown here is derived from an EMBL/GenBank/DDBJ whole genome shotgun (WGS) entry which is preliminary data.</text>
</comment>
<gene>
    <name evidence="2" type="ORF">ACFQ3W_14090</name>
</gene>
<dbReference type="PROSITE" id="PS50206">
    <property type="entry name" value="RHODANESE_3"/>
    <property type="match status" value="1"/>
</dbReference>
<dbReference type="InterPro" id="IPR036873">
    <property type="entry name" value="Rhodanese-like_dom_sf"/>
</dbReference>
<dbReference type="Gene3D" id="3.40.250.10">
    <property type="entry name" value="Rhodanese-like domain"/>
    <property type="match status" value="1"/>
</dbReference>
<dbReference type="RefSeq" id="WP_379319867.1">
    <property type="nucleotide sequence ID" value="NZ_JBHTLM010000009.1"/>
</dbReference>
<evidence type="ECO:0000313" key="2">
    <source>
        <dbReference type="EMBL" id="MFD1177422.1"/>
    </source>
</evidence>
<reference evidence="3" key="1">
    <citation type="journal article" date="2019" name="Int. J. Syst. Evol. Microbiol.">
        <title>The Global Catalogue of Microorganisms (GCM) 10K type strain sequencing project: providing services to taxonomists for standard genome sequencing and annotation.</title>
        <authorList>
            <consortium name="The Broad Institute Genomics Platform"/>
            <consortium name="The Broad Institute Genome Sequencing Center for Infectious Disease"/>
            <person name="Wu L."/>
            <person name="Ma J."/>
        </authorList>
    </citation>
    <scope>NUCLEOTIDE SEQUENCE [LARGE SCALE GENOMIC DNA]</scope>
    <source>
        <strain evidence="3">CCUG 59189</strain>
    </source>
</reference>
<dbReference type="SUPFAM" id="SSF52821">
    <property type="entry name" value="Rhodanese/Cell cycle control phosphatase"/>
    <property type="match status" value="1"/>
</dbReference>
<dbReference type="CDD" id="cd00158">
    <property type="entry name" value="RHOD"/>
    <property type="match status" value="1"/>
</dbReference>
<sequence>MLIGYILLGALGVWLLWRFWPVKGLNFIDPNTLCDDTELPKQVIKLDIRDASFYQECHMNGSINISLGRLPFVWRKELSPEEPVLILSDSKYTIKKAARMLRRRGFQQLYALRGDVCRVKAIVTPCLD</sequence>
<dbReference type="Proteomes" id="UP001597262">
    <property type="component" value="Unassembled WGS sequence"/>
</dbReference>
<organism evidence="2 3">
    <name type="scientific">Paenibacillus puldeungensis</name>
    <dbReference type="NCBI Taxonomy" id="696536"/>
    <lineage>
        <taxon>Bacteria</taxon>
        <taxon>Bacillati</taxon>
        <taxon>Bacillota</taxon>
        <taxon>Bacilli</taxon>
        <taxon>Bacillales</taxon>
        <taxon>Paenibacillaceae</taxon>
        <taxon>Paenibacillus</taxon>
    </lineage>
</organism>
<dbReference type="EMBL" id="JBHTLM010000009">
    <property type="protein sequence ID" value="MFD1177422.1"/>
    <property type="molecule type" value="Genomic_DNA"/>
</dbReference>
<accession>A0ABW3RYT2</accession>
<feature type="domain" description="Rhodanese" evidence="1">
    <location>
        <begin position="39"/>
        <end position="128"/>
    </location>
</feature>